<organism evidence="1 2">
    <name type="scientific">Nocardioides marmorisolisilvae</name>
    <dbReference type="NCBI Taxonomy" id="1542737"/>
    <lineage>
        <taxon>Bacteria</taxon>
        <taxon>Bacillati</taxon>
        <taxon>Actinomycetota</taxon>
        <taxon>Actinomycetes</taxon>
        <taxon>Propionibacteriales</taxon>
        <taxon>Nocardioidaceae</taxon>
        <taxon>Nocardioides</taxon>
    </lineage>
</organism>
<dbReference type="EMBL" id="RJSG01000003">
    <property type="protein sequence ID" value="RNL77588.1"/>
    <property type="molecule type" value="Genomic_DNA"/>
</dbReference>
<dbReference type="AlphaFoldDB" id="A0A3N0DPK9"/>
<reference evidence="1 2" key="1">
    <citation type="submission" date="2018-11" db="EMBL/GenBank/DDBJ databases">
        <authorList>
            <person name="Li F."/>
        </authorList>
    </citation>
    <scope>NUCLEOTIDE SEQUENCE [LARGE SCALE GENOMIC DNA]</scope>
    <source>
        <strain evidence="1 2">KIS18-7</strain>
    </source>
</reference>
<comment type="caution">
    <text evidence="1">The sequence shown here is derived from an EMBL/GenBank/DDBJ whole genome shotgun (WGS) entry which is preliminary data.</text>
</comment>
<dbReference type="OrthoDB" id="8246386at2"/>
<dbReference type="RefSeq" id="WP_123235174.1">
    <property type="nucleotide sequence ID" value="NZ_RJSG01000003.1"/>
</dbReference>
<accession>A0A3N0DPK9</accession>
<sequence length="182" mass="19923">MAIEPGDKVLFMKIGIHASESLESIIERKRAEIRDEGFAFWGYGGNTCHPTRMVQPFALSTTGPIVLAMHPMVSNHFADPIRAKQYSPDGITWTDVPSGINCVGSRHALLIDSLEPASFDLDLSKTRVALGPSRGKVGTNYIKARVDKACLEVVEAPEGEAQTIEIGFQAMLADPYAVFLRY</sequence>
<evidence type="ECO:0000313" key="2">
    <source>
        <dbReference type="Proteomes" id="UP000277094"/>
    </source>
</evidence>
<proteinExistence type="predicted"/>
<gene>
    <name evidence="1" type="ORF">EFL95_16395</name>
</gene>
<name>A0A3N0DPK9_9ACTN</name>
<keyword evidence="2" id="KW-1185">Reference proteome</keyword>
<protein>
    <submittedName>
        <fullName evidence="1">Uncharacterized protein</fullName>
    </submittedName>
</protein>
<evidence type="ECO:0000313" key="1">
    <source>
        <dbReference type="EMBL" id="RNL77588.1"/>
    </source>
</evidence>
<dbReference type="Proteomes" id="UP000277094">
    <property type="component" value="Unassembled WGS sequence"/>
</dbReference>